<dbReference type="AlphaFoldDB" id="A0A5B6W8U0"/>
<proteinExistence type="predicted"/>
<dbReference type="EMBL" id="SMMG02000004">
    <property type="protein sequence ID" value="KAA3477743.1"/>
    <property type="molecule type" value="Genomic_DNA"/>
</dbReference>
<sequence length="63" mass="7019">MASDTDSKHVKDFFPLDSIFGDLGSSILPIEMLSSKDETETKTEVEETKNIELVSLINSVDDR</sequence>
<keyword evidence="2" id="KW-1185">Reference proteome</keyword>
<evidence type="ECO:0000313" key="2">
    <source>
        <dbReference type="Proteomes" id="UP000325315"/>
    </source>
</evidence>
<accession>A0A5B6W8U0</accession>
<comment type="caution">
    <text evidence="1">The sequence shown here is derived from an EMBL/GenBank/DDBJ whole genome shotgun (WGS) entry which is preliminary data.</text>
</comment>
<name>A0A5B6W8U0_9ROSI</name>
<evidence type="ECO:0000313" key="1">
    <source>
        <dbReference type="EMBL" id="KAA3477743.1"/>
    </source>
</evidence>
<dbReference type="Proteomes" id="UP000325315">
    <property type="component" value="Unassembled WGS sequence"/>
</dbReference>
<reference evidence="2" key="1">
    <citation type="journal article" date="2019" name="Plant Biotechnol. J.">
        <title>Genome sequencing of the Australian wild diploid species Gossypium australe highlights disease resistance and delayed gland morphogenesis.</title>
        <authorList>
            <person name="Cai Y."/>
            <person name="Cai X."/>
            <person name="Wang Q."/>
            <person name="Wang P."/>
            <person name="Zhang Y."/>
            <person name="Cai C."/>
            <person name="Xu Y."/>
            <person name="Wang K."/>
            <person name="Zhou Z."/>
            <person name="Wang C."/>
            <person name="Geng S."/>
            <person name="Li B."/>
            <person name="Dong Q."/>
            <person name="Hou Y."/>
            <person name="Wang H."/>
            <person name="Ai P."/>
            <person name="Liu Z."/>
            <person name="Yi F."/>
            <person name="Sun M."/>
            <person name="An G."/>
            <person name="Cheng J."/>
            <person name="Zhang Y."/>
            <person name="Shi Q."/>
            <person name="Xie Y."/>
            <person name="Shi X."/>
            <person name="Chang Y."/>
            <person name="Huang F."/>
            <person name="Chen Y."/>
            <person name="Hong S."/>
            <person name="Mi L."/>
            <person name="Sun Q."/>
            <person name="Zhang L."/>
            <person name="Zhou B."/>
            <person name="Peng R."/>
            <person name="Zhang X."/>
            <person name="Liu F."/>
        </authorList>
    </citation>
    <scope>NUCLEOTIDE SEQUENCE [LARGE SCALE GENOMIC DNA]</scope>
    <source>
        <strain evidence="2">cv. PA1801</strain>
    </source>
</reference>
<gene>
    <name evidence="1" type="ORF">EPI10_011608</name>
</gene>
<organism evidence="1 2">
    <name type="scientific">Gossypium australe</name>
    <dbReference type="NCBI Taxonomy" id="47621"/>
    <lineage>
        <taxon>Eukaryota</taxon>
        <taxon>Viridiplantae</taxon>
        <taxon>Streptophyta</taxon>
        <taxon>Embryophyta</taxon>
        <taxon>Tracheophyta</taxon>
        <taxon>Spermatophyta</taxon>
        <taxon>Magnoliopsida</taxon>
        <taxon>eudicotyledons</taxon>
        <taxon>Gunneridae</taxon>
        <taxon>Pentapetalae</taxon>
        <taxon>rosids</taxon>
        <taxon>malvids</taxon>
        <taxon>Malvales</taxon>
        <taxon>Malvaceae</taxon>
        <taxon>Malvoideae</taxon>
        <taxon>Gossypium</taxon>
    </lineage>
</organism>
<protein>
    <submittedName>
        <fullName evidence="1">Putative folate-biopterin transporter 2</fullName>
    </submittedName>
</protein>